<dbReference type="InterPro" id="IPR032675">
    <property type="entry name" value="LRR_dom_sf"/>
</dbReference>
<evidence type="ECO:0008006" key="3">
    <source>
        <dbReference type="Google" id="ProtNLM"/>
    </source>
</evidence>
<gene>
    <name evidence="1" type="ORF">AAF712_012926</name>
</gene>
<sequence length="509" mass="58419">MPPPSLSLWSHGSTFPAELFEKIFGNLGRKELRILLAVSVQCFHICVRLLYRRVEWPTYIELFKRYPFFVECTMRGFRYAEVVRTLVLGEHTTQSNPDATDWKLTEVCYAISQFKELRSLSLECTTIPAYTFPKILATLPRLEHFYHCNKENGSRPYSFTPYRFSPWIYHLPQNIPNLTNIEFRRIAVDDRFGYSDEGVVCLAALFSLPSLTTIRTDITSWARLTRARRRARLNPSNSLHTISISQEDYDLPMSSLEIAHLLEVVQACTSSLEILHVFLSYPVDTSRLADQSQTLDLVRLREFVGPEEFLEFLMFTEKVEVIWVPSPRRLFGVSPFETGGLCCPNLRLLSVGSWDAGVYSFHSLLAQLPNLEELSLTPLHSLEKEGLLAMAGSLLLCGRLYAISILCPPGKVPAWECGDVLEAWSSHLPSLQFVRFQSDYFLHRHNVTGSDWRLSLWIMMDVLFPPRACAPGVDRIYWQNWVGVSLQQYIDGWWSLPSLEYPSLEDVAV</sequence>
<dbReference type="EMBL" id="JBBXMP010000182">
    <property type="protein sequence ID" value="KAL0060303.1"/>
    <property type="molecule type" value="Genomic_DNA"/>
</dbReference>
<comment type="caution">
    <text evidence="1">The sequence shown here is derived from an EMBL/GenBank/DDBJ whole genome shotgun (WGS) entry which is preliminary data.</text>
</comment>
<dbReference type="Proteomes" id="UP001437256">
    <property type="component" value="Unassembled WGS sequence"/>
</dbReference>
<organism evidence="1 2">
    <name type="scientific">Marasmius tenuissimus</name>
    <dbReference type="NCBI Taxonomy" id="585030"/>
    <lineage>
        <taxon>Eukaryota</taxon>
        <taxon>Fungi</taxon>
        <taxon>Dikarya</taxon>
        <taxon>Basidiomycota</taxon>
        <taxon>Agaricomycotina</taxon>
        <taxon>Agaricomycetes</taxon>
        <taxon>Agaricomycetidae</taxon>
        <taxon>Agaricales</taxon>
        <taxon>Marasmiineae</taxon>
        <taxon>Marasmiaceae</taxon>
        <taxon>Marasmius</taxon>
    </lineage>
</organism>
<dbReference type="SUPFAM" id="SSF52047">
    <property type="entry name" value="RNI-like"/>
    <property type="match status" value="1"/>
</dbReference>
<evidence type="ECO:0000313" key="2">
    <source>
        <dbReference type="Proteomes" id="UP001437256"/>
    </source>
</evidence>
<reference evidence="1 2" key="1">
    <citation type="submission" date="2024-05" db="EMBL/GenBank/DDBJ databases">
        <title>A draft genome resource for the thread blight pathogen Marasmius tenuissimus strain MS-2.</title>
        <authorList>
            <person name="Yulfo-Soto G.E."/>
            <person name="Baruah I.K."/>
            <person name="Amoako-Attah I."/>
            <person name="Bukari Y."/>
            <person name="Meinhardt L.W."/>
            <person name="Bailey B.A."/>
            <person name="Cohen S.P."/>
        </authorList>
    </citation>
    <scope>NUCLEOTIDE SEQUENCE [LARGE SCALE GENOMIC DNA]</scope>
    <source>
        <strain evidence="1 2">MS-2</strain>
    </source>
</reference>
<name>A0ABR2ZHV4_9AGAR</name>
<evidence type="ECO:0000313" key="1">
    <source>
        <dbReference type="EMBL" id="KAL0060303.1"/>
    </source>
</evidence>
<accession>A0ABR2ZHV4</accession>
<proteinExistence type="predicted"/>
<dbReference type="Gene3D" id="3.80.10.10">
    <property type="entry name" value="Ribonuclease Inhibitor"/>
    <property type="match status" value="1"/>
</dbReference>
<keyword evidence="2" id="KW-1185">Reference proteome</keyword>
<protein>
    <recommendedName>
        <fullName evidence="3">F-box domain-containing protein</fullName>
    </recommendedName>
</protein>